<evidence type="ECO:0000313" key="1">
    <source>
        <dbReference type="EMBL" id="GAH59925.1"/>
    </source>
</evidence>
<name>X1HS76_9ZZZZ</name>
<proteinExistence type="predicted"/>
<dbReference type="Gene3D" id="3.20.20.80">
    <property type="entry name" value="Glycosidases"/>
    <property type="match status" value="1"/>
</dbReference>
<feature type="non-terminal residue" evidence="1">
    <location>
        <position position="35"/>
    </location>
</feature>
<accession>X1HS76</accession>
<protein>
    <submittedName>
        <fullName evidence="1">Uncharacterized protein</fullName>
    </submittedName>
</protein>
<dbReference type="AlphaFoldDB" id="X1HS76"/>
<feature type="non-terminal residue" evidence="1">
    <location>
        <position position="1"/>
    </location>
</feature>
<dbReference type="InterPro" id="IPR017853">
    <property type="entry name" value="GH"/>
</dbReference>
<organism evidence="1">
    <name type="scientific">marine sediment metagenome</name>
    <dbReference type="NCBI Taxonomy" id="412755"/>
    <lineage>
        <taxon>unclassified sequences</taxon>
        <taxon>metagenomes</taxon>
        <taxon>ecological metagenomes</taxon>
    </lineage>
</organism>
<reference evidence="1" key="1">
    <citation type="journal article" date="2014" name="Front. Microbiol.">
        <title>High frequency of phylogenetically diverse reductive dehalogenase-homologous genes in deep subseafloor sedimentary metagenomes.</title>
        <authorList>
            <person name="Kawai M."/>
            <person name="Futagami T."/>
            <person name="Toyoda A."/>
            <person name="Takaki Y."/>
            <person name="Nishi S."/>
            <person name="Hori S."/>
            <person name="Arai W."/>
            <person name="Tsubouchi T."/>
            <person name="Morono Y."/>
            <person name="Uchiyama I."/>
            <person name="Ito T."/>
            <person name="Fujiyama A."/>
            <person name="Inagaki F."/>
            <person name="Takami H."/>
        </authorList>
    </citation>
    <scope>NUCLEOTIDE SEQUENCE</scope>
    <source>
        <strain evidence="1">Expedition CK06-06</strain>
    </source>
</reference>
<gene>
    <name evidence="1" type="ORF">S03H2_27272</name>
</gene>
<comment type="caution">
    <text evidence="1">The sequence shown here is derived from an EMBL/GenBank/DDBJ whole genome shotgun (WGS) entry which is preliminary data.</text>
</comment>
<sequence length="35" mass="3854">GLPVVITENGIADSQDTNRGRFILEHLYELGRAKA</sequence>
<dbReference type="EMBL" id="BARU01016270">
    <property type="protein sequence ID" value="GAH59925.1"/>
    <property type="molecule type" value="Genomic_DNA"/>
</dbReference>
<dbReference type="SUPFAM" id="SSF51445">
    <property type="entry name" value="(Trans)glycosidases"/>
    <property type="match status" value="1"/>
</dbReference>